<dbReference type="Proteomes" id="UP000284277">
    <property type="component" value="Unassembled WGS sequence"/>
</dbReference>
<dbReference type="PANTHER" id="PTHR36925">
    <property type="entry name" value="COBALT-PRECORRIN-6A REDUCTASE"/>
    <property type="match status" value="1"/>
</dbReference>
<dbReference type="Gene3D" id="3.30.950.10">
    <property type="entry name" value="Methyltransferase, Cobalt-precorrin-4 Transmethylase, Domain 2"/>
    <property type="match status" value="1"/>
</dbReference>
<dbReference type="Gene3D" id="3.40.1010.10">
    <property type="entry name" value="Cobalt-precorrin-4 Transmethylase, Domain 1"/>
    <property type="match status" value="1"/>
</dbReference>
<dbReference type="InterPro" id="IPR012818">
    <property type="entry name" value="CbiE"/>
</dbReference>
<dbReference type="InterPro" id="IPR000878">
    <property type="entry name" value="4pyrrol_Mease"/>
</dbReference>
<keyword evidence="4" id="KW-0808">Transferase</keyword>
<dbReference type="EMBL" id="MCIA01000034">
    <property type="protein sequence ID" value="RKD28703.1"/>
    <property type="molecule type" value="Genomic_DNA"/>
</dbReference>
<keyword evidence="3" id="KW-0489">Methyltransferase</keyword>
<evidence type="ECO:0000313" key="9">
    <source>
        <dbReference type="Proteomes" id="UP000284277"/>
    </source>
</evidence>
<evidence type="ECO:0000256" key="2">
    <source>
        <dbReference type="ARBA" id="ARBA00022573"/>
    </source>
</evidence>
<dbReference type="NCBIfam" id="TIGR00715">
    <property type="entry name" value="precor6x_red"/>
    <property type="match status" value="1"/>
</dbReference>
<evidence type="ECO:0000256" key="3">
    <source>
        <dbReference type="ARBA" id="ARBA00022603"/>
    </source>
</evidence>
<dbReference type="AlphaFoldDB" id="A0A419STV3"/>
<reference evidence="8 9" key="1">
    <citation type="submission" date="2016-08" db="EMBL/GenBank/DDBJ databases">
        <title>A new outlook on sporulation: Clostridium algidixylanolyticum.</title>
        <authorList>
            <person name="Poppleton D.I."/>
            <person name="Gribaldo S."/>
        </authorList>
    </citation>
    <scope>NUCLEOTIDE SEQUENCE [LARGE SCALE GENOMIC DNA]</scope>
    <source>
        <strain evidence="8 9">SPL73</strain>
    </source>
</reference>
<dbReference type="GO" id="GO:0009236">
    <property type="term" value="P:cobalamin biosynthetic process"/>
    <property type="evidence" value="ECO:0007669"/>
    <property type="project" value="UniProtKB-UniPathway"/>
</dbReference>
<dbReference type="GO" id="GO:0008276">
    <property type="term" value="F:protein methyltransferase activity"/>
    <property type="evidence" value="ECO:0007669"/>
    <property type="project" value="InterPro"/>
</dbReference>
<dbReference type="OrthoDB" id="9780707at2"/>
<comment type="pathway">
    <text evidence="1">Cofactor biosynthesis; adenosylcobalamin biosynthesis.</text>
</comment>
<dbReference type="CDD" id="cd11644">
    <property type="entry name" value="Precorrin-6Y-MT"/>
    <property type="match status" value="1"/>
</dbReference>
<name>A0A419STV3_9FIRM</name>
<feature type="domain" description="Tetrapyrrole methylase" evidence="7">
    <location>
        <begin position="277"/>
        <end position="466"/>
    </location>
</feature>
<dbReference type="InterPro" id="IPR014776">
    <property type="entry name" value="4pyrrole_Mease_sub2"/>
</dbReference>
<evidence type="ECO:0000256" key="4">
    <source>
        <dbReference type="ARBA" id="ARBA00022679"/>
    </source>
</evidence>
<dbReference type="InterPro" id="IPR003723">
    <property type="entry name" value="Precorrin-6x_reduct"/>
</dbReference>
<gene>
    <name evidence="8" type="ORF">BET01_10865</name>
</gene>
<dbReference type="PANTHER" id="PTHR36925:SF1">
    <property type="entry name" value="COBALT-PRECORRIN-6A REDUCTASE"/>
    <property type="match status" value="1"/>
</dbReference>
<dbReference type="GO" id="GO:0016994">
    <property type="term" value="F:precorrin-6A reductase activity"/>
    <property type="evidence" value="ECO:0007669"/>
    <property type="project" value="InterPro"/>
</dbReference>
<keyword evidence="6" id="KW-0560">Oxidoreductase</keyword>
<evidence type="ECO:0000256" key="6">
    <source>
        <dbReference type="ARBA" id="ARBA00023002"/>
    </source>
</evidence>
<sequence length="485" mass="53777">MSRILIFGGTTEGRLLAEYCHEQKKSAWVSVATGYGKTVLPESPYLLIQETPMNEEEMERFINHNGITLVFDATHPYAAVVSKNIASSCEKTGTKRIRVVRESLTNKEDGGAGEHVIWVDSVEEAVLYLKEKEGNILVTTGSKELARFTLLDSFEERVYARILPTVSVISSCEEIGIKGKRLIGMQGPFSQELNEAMIRQYDIRYLVTKEAGNAGGFQEKIKAAEACQIKSLVVGRPMAETGMTLKEAKEILFDYDAGDGVQVDGGSQEDPSTIRNVCLIGIGMGGPEQMTVQAVKALKDSQVVFGADRMLKSIEDMIPGVKQIPWYVSRDILPWLEEHKEYKKIVILYSGDTGFYSGAKKMMEAFLAESNQSTYETEILPGISSVSYLCSKLKTGWEDAKLMSLHGRQGDVAEELKKFHQVFALLDGTNTVNQVCLRLIEEGFGEVKLSVGERLSYSDERIITGTPVSLKDGEFDVLSAVWIER</sequence>
<dbReference type="PROSITE" id="PS51014">
    <property type="entry name" value="COBK_CBIJ"/>
    <property type="match status" value="1"/>
</dbReference>
<accession>A0A419STV3</accession>
<proteinExistence type="predicted"/>
<dbReference type="InterPro" id="IPR014777">
    <property type="entry name" value="4pyrrole_Mease_sub1"/>
</dbReference>
<keyword evidence="5" id="KW-0949">S-adenosyl-L-methionine</keyword>
<organism evidence="8 9">
    <name type="scientific">Lacrimispora algidixylanolytica</name>
    <dbReference type="NCBI Taxonomy" id="94868"/>
    <lineage>
        <taxon>Bacteria</taxon>
        <taxon>Bacillati</taxon>
        <taxon>Bacillota</taxon>
        <taxon>Clostridia</taxon>
        <taxon>Lachnospirales</taxon>
        <taxon>Lachnospiraceae</taxon>
        <taxon>Lacrimispora</taxon>
    </lineage>
</organism>
<dbReference type="Pfam" id="PF02571">
    <property type="entry name" value="CbiJ"/>
    <property type="match status" value="1"/>
</dbReference>
<comment type="caution">
    <text evidence="8">The sequence shown here is derived from an EMBL/GenBank/DDBJ whole genome shotgun (WGS) entry which is preliminary data.</text>
</comment>
<evidence type="ECO:0000313" key="8">
    <source>
        <dbReference type="EMBL" id="RKD28703.1"/>
    </source>
</evidence>
<evidence type="ECO:0000259" key="7">
    <source>
        <dbReference type="Pfam" id="PF00590"/>
    </source>
</evidence>
<dbReference type="InterPro" id="IPR035996">
    <property type="entry name" value="4pyrrol_Methylase_sf"/>
</dbReference>
<protein>
    <recommendedName>
        <fullName evidence="7">Tetrapyrrole methylase domain-containing protein</fullName>
    </recommendedName>
</protein>
<evidence type="ECO:0000256" key="1">
    <source>
        <dbReference type="ARBA" id="ARBA00004953"/>
    </source>
</evidence>
<keyword evidence="9" id="KW-1185">Reference proteome</keyword>
<dbReference type="RefSeq" id="WP_120198661.1">
    <property type="nucleotide sequence ID" value="NZ_MCIA01000034.1"/>
</dbReference>
<dbReference type="GO" id="GO:0032259">
    <property type="term" value="P:methylation"/>
    <property type="evidence" value="ECO:0007669"/>
    <property type="project" value="UniProtKB-KW"/>
</dbReference>
<dbReference type="SUPFAM" id="SSF53790">
    <property type="entry name" value="Tetrapyrrole methylase"/>
    <property type="match status" value="1"/>
</dbReference>
<evidence type="ECO:0000256" key="5">
    <source>
        <dbReference type="ARBA" id="ARBA00022691"/>
    </source>
</evidence>
<dbReference type="Pfam" id="PF00590">
    <property type="entry name" value="TP_methylase"/>
    <property type="match status" value="1"/>
</dbReference>
<dbReference type="UniPathway" id="UPA00148"/>
<dbReference type="NCBIfam" id="TIGR02467">
    <property type="entry name" value="CbiE"/>
    <property type="match status" value="1"/>
</dbReference>
<keyword evidence="2" id="KW-0169">Cobalamin biosynthesis</keyword>